<keyword evidence="2" id="KW-0614">Plasmid</keyword>
<evidence type="ECO:0000256" key="1">
    <source>
        <dbReference type="SAM" id="MobiDB-lite"/>
    </source>
</evidence>
<sequence length="161" mass="17085">MIAINTQTSSLSQLSAQLVTDRKPVEAVQESTDISSTSAPPEGVKVSLSSAGIQKAADDKDANPNADIESSGLPDQAQKILKMIREIQQKIEQKQQELQAIMADDSMDPDTKQSRVGVIQSELATLTASLTTANNSLDKLSNNGAMSSAQSQQAAQLAMKK</sequence>
<organism evidence="2">
    <name type="scientific">Pseudomonas syringae</name>
    <dbReference type="NCBI Taxonomy" id="317"/>
    <lineage>
        <taxon>Bacteria</taxon>
        <taxon>Pseudomonadati</taxon>
        <taxon>Pseudomonadota</taxon>
        <taxon>Gammaproteobacteria</taxon>
        <taxon>Pseudomonadales</taxon>
        <taxon>Pseudomonadaceae</taxon>
        <taxon>Pseudomonas</taxon>
    </lineage>
</organism>
<evidence type="ECO:0008006" key="3">
    <source>
        <dbReference type="Google" id="ProtNLM"/>
    </source>
</evidence>
<reference evidence="2" key="1">
    <citation type="submission" date="2012-01" db="EMBL/GenBank/DDBJ databases">
        <authorList>
            <person name="Summers A.O."/>
            <person name="Wireman J."/>
        </authorList>
    </citation>
    <scope>NUCLEOTIDE SEQUENCE</scope>
    <source>
        <strain evidence="2">B76</strain>
        <plasmid evidence="2">pB76-81</plasmid>
    </source>
</reference>
<feature type="compositionally biased region" description="Polar residues" evidence="1">
    <location>
        <begin position="29"/>
        <end position="39"/>
    </location>
</feature>
<protein>
    <recommendedName>
        <fullName evidence="3">Chemotaxis protein</fullName>
    </recommendedName>
</protein>
<dbReference type="AlphaFoldDB" id="I3W0H6"/>
<feature type="compositionally biased region" description="Low complexity" evidence="1">
    <location>
        <begin position="1"/>
        <end position="19"/>
    </location>
</feature>
<geneLocation type="plasmid" evidence="2">
    <name>pB76-81</name>
</geneLocation>
<proteinExistence type="predicted"/>
<dbReference type="EMBL" id="JQ418525">
    <property type="protein sequence ID" value="AFK89103.1"/>
    <property type="molecule type" value="Genomic_DNA"/>
</dbReference>
<feature type="region of interest" description="Disordered" evidence="1">
    <location>
        <begin position="141"/>
        <end position="161"/>
    </location>
</feature>
<dbReference type="RefSeq" id="WP_015061826.1">
    <property type="nucleotide sequence ID" value="NC_019328.1"/>
</dbReference>
<feature type="compositionally biased region" description="Low complexity" evidence="1">
    <location>
        <begin position="147"/>
        <end position="161"/>
    </location>
</feature>
<name>I3W0H6_PSESX</name>
<evidence type="ECO:0000313" key="2">
    <source>
        <dbReference type="EMBL" id="AFK89103.1"/>
    </source>
</evidence>
<accession>I3W0H6</accession>
<feature type="region of interest" description="Disordered" evidence="1">
    <location>
        <begin position="1"/>
        <end position="75"/>
    </location>
</feature>